<protein>
    <submittedName>
        <fullName evidence="5">Amino acid ABC transporter ATP-binding protein</fullName>
    </submittedName>
</protein>
<evidence type="ECO:0000259" key="4">
    <source>
        <dbReference type="PROSITE" id="PS50893"/>
    </source>
</evidence>
<organism evidence="5 6">
    <name type="scientific">Oceanirhabdus seepicola</name>
    <dbReference type="NCBI Taxonomy" id="2828781"/>
    <lineage>
        <taxon>Bacteria</taxon>
        <taxon>Bacillati</taxon>
        <taxon>Bacillota</taxon>
        <taxon>Clostridia</taxon>
        <taxon>Eubacteriales</taxon>
        <taxon>Clostridiaceae</taxon>
        <taxon>Oceanirhabdus</taxon>
    </lineage>
</organism>
<accession>A0A9J6P6B2</accession>
<dbReference type="InterPro" id="IPR003593">
    <property type="entry name" value="AAA+_ATPase"/>
</dbReference>
<dbReference type="PANTHER" id="PTHR42781">
    <property type="entry name" value="SPERMIDINE/PUTRESCINE IMPORT ATP-BINDING PROTEIN POTA"/>
    <property type="match status" value="1"/>
</dbReference>
<reference evidence="5" key="1">
    <citation type="journal article" date="2021" name="mSystems">
        <title>Bacteria and Archaea Synergistically Convert Glycine Betaine to Biogenic Methane in the Formosa Cold Seep of the South China Sea.</title>
        <authorList>
            <person name="Li L."/>
            <person name="Zhang W."/>
            <person name="Zhang S."/>
            <person name="Song L."/>
            <person name="Sun Q."/>
            <person name="Zhang H."/>
            <person name="Xiang H."/>
            <person name="Dong X."/>
        </authorList>
    </citation>
    <scope>NUCLEOTIDE SEQUENCE</scope>
    <source>
        <strain evidence="5">ZWT</strain>
    </source>
</reference>
<evidence type="ECO:0000313" key="5">
    <source>
        <dbReference type="EMBL" id="MCM1992123.1"/>
    </source>
</evidence>
<keyword evidence="2" id="KW-0547">Nucleotide-binding</keyword>
<evidence type="ECO:0000256" key="1">
    <source>
        <dbReference type="ARBA" id="ARBA00022448"/>
    </source>
</evidence>
<dbReference type="Gene3D" id="3.40.50.300">
    <property type="entry name" value="P-loop containing nucleotide triphosphate hydrolases"/>
    <property type="match status" value="1"/>
</dbReference>
<dbReference type="EMBL" id="JAGSOJ010000005">
    <property type="protein sequence ID" value="MCM1992123.1"/>
    <property type="molecule type" value="Genomic_DNA"/>
</dbReference>
<dbReference type="InterPro" id="IPR017871">
    <property type="entry name" value="ABC_transporter-like_CS"/>
</dbReference>
<dbReference type="PROSITE" id="PS50893">
    <property type="entry name" value="ABC_TRANSPORTER_2"/>
    <property type="match status" value="1"/>
</dbReference>
<keyword evidence="1" id="KW-0813">Transport</keyword>
<gene>
    <name evidence="5" type="ORF">KDK92_20575</name>
</gene>
<dbReference type="GO" id="GO:0005524">
    <property type="term" value="F:ATP binding"/>
    <property type="evidence" value="ECO:0007669"/>
    <property type="project" value="UniProtKB-KW"/>
</dbReference>
<dbReference type="SMART" id="SM00382">
    <property type="entry name" value="AAA"/>
    <property type="match status" value="1"/>
</dbReference>
<keyword evidence="6" id="KW-1185">Reference proteome</keyword>
<dbReference type="InterPro" id="IPR050093">
    <property type="entry name" value="ABC_SmlMolc_Importer"/>
</dbReference>
<keyword evidence="3 5" id="KW-0067">ATP-binding</keyword>
<dbReference type="SUPFAM" id="SSF52540">
    <property type="entry name" value="P-loop containing nucleoside triphosphate hydrolases"/>
    <property type="match status" value="1"/>
</dbReference>
<dbReference type="RefSeq" id="WP_250861290.1">
    <property type="nucleotide sequence ID" value="NZ_JAGSOJ010000005.1"/>
</dbReference>
<evidence type="ECO:0000256" key="3">
    <source>
        <dbReference type="ARBA" id="ARBA00022840"/>
    </source>
</evidence>
<reference evidence="5" key="2">
    <citation type="submission" date="2021-04" db="EMBL/GenBank/DDBJ databases">
        <authorList>
            <person name="Dong X."/>
        </authorList>
    </citation>
    <scope>NUCLEOTIDE SEQUENCE</scope>
    <source>
        <strain evidence="5">ZWT</strain>
    </source>
</reference>
<dbReference type="PANTHER" id="PTHR42781:SF9">
    <property type="entry name" value="AMINO ACID ABC TRANSPORTER, ATP-BINDING PROTEIN-RELATED"/>
    <property type="match status" value="1"/>
</dbReference>
<dbReference type="Proteomes" id="UP001056429">
    <property type="component" value="Unassembled WGS sequence"/>
</dbReference>
<proteinExistence type="predicted"/>
<dbReference type="Pfam" id="PF00005">
    <property type="entry name" value="ABC_tran"/>
    <property type="match status" value="1"/>
</dbReference>
<sequence length="241" mass="27266">MELRVNKVLKKYAENIVLNEISLMISEVNVVAIIGPSGGGKSTFLRLLAGLEEYDGGNIMINEHNLSKDDLDSYRKKVGYVFQDNNLFPHLSVFKNISLVLEKVHDRPEKDNKDLIEGLLKQYGLLEHKDKYPHQISGGQAQRASIVRALAINPEILLLDEPTSALDPALTYEVLQSIKKLKDNNKDFIIVTHEIGFAKHIADHIVFIDNQKIIEHGSVDILNNPKTEELKKFLDKVLSYE</sequence>
<dbReference type="InterPro" id="IPR003439">
    <property type="entry name" value="ABC_transporter-like_ATP-bd"/>
</dbReference>
<evidence type="ECO:0000313" key="6">
    <source>
        <dbReference type="Proteomes" id="UP001056429"/>
    </source>
</evidence>
<comment type="caution">
    <text evidence="5">The sequence shown here is derived from an EMBL/GenBank/DDBJ whole genome shotgun (WGS) entry which is preliminary data.</text>
</comment>
<evidence type="ECO:0000256" key="2">
    <source>
        <dbReference type="ARBA" id="ARBA00022741"/>
    </source>
</evidence>
<dbReference type="PROSITE" id="PS00211">
    <property type="entry name" value="ABC_TRANSPORTER_1"/>
    <property type="match status" value="1"/>
</dbReference>
<feature type="domain" description="ABC transporter" evidence="4">
    <location>
        <begin position="3"/>
        <end position="235"/>
    </location>
</feature>
<dbReference type="AlphaFoldDB" id="A0A9J6P6B2"/>
<name>A0A9J6P6B2_9CLOT</name>
<dbReference type="InterPro" id="IPR027417">
    <property type="entry name" value="P-loop_NTPase"/>
</dbReference>
<dbReference type="GO" id="GO:0016887">
    <property type="term" value="F:ATP hydrolysis activity"/>
    <property type="evidence" value="ECO:0007669"/>
    <property type="project" value="InterPro"/>
</dbReference>